<dbReference type="Pfam" id="PF24758">
    <property type="entry name" value="LRR_At5g56370"/>
    <property type="match status" value="1"/>
</dbReference>
<gene>
    <name evidence="3" type="ORF">GIB67_040469</name>
</gene>
<dbReference type="AlphaFoldDB" id="A0A7J7L542"/>
<dbReference type="PANTHER" id="PTHR31639:SF237">
    <property type="entry name" value="F-BOX DOMAIN-CONTAINING PROTEIN"/>
    <property type="match status" value="1"/>
</dbReference>
<dbReference type="Gene3D" id="3.80.10.10">
    <property type="entry name" value="Ribonuclease Inhibitor"/>
    <property type="match status" value="1"/>
</dbReference>
<evidence type="ECO:0000313" key="3">
    <source>
        <dbReference type="EMBL" id="KAF6137761.1"/>
    </source>
</evidence>
<proteinExistence type="predicted"/>
<organism evidence="3 4">
    <name type="scientific">Kingdonia uniflora</name>
    <dbReference type="NCBI Taxonomy" id="39325"/>
    <lineage>
        <taxon>Eukaryota</taxon>
        <taxon>Viridiplantae</taxon>
        <taxon>Streptophyta</taxon>
        <taxon>Embryophyta</taxon>
        <taxon>Tracheophyta</taxon>
        <taxon>Spermatophyta</taxon>
        <taxon>Magnoliopsida</taxon>
        <taxon>Ranunculales</taxon>
        <taxon>Circaeasteraceae</taxon>
        <taxon>Kingdonia</taxon>
    </lineage>
</organism>
<accession>A0A7J7L542</accession>
<sequence length="420" mass="48159">MARASSTLTLFDLLPQNVTDNILVRLPLKEAVRTSILSKSWRYQWVTIPELIIPSDFELFPSNELHGEEKIVSIVDHVLKLHKGHLQKFMLDITFRKSNPDLDGWILHLSTKGIKELVLEILTENGYKMHVSIFSCQQLTVLDLASVHVELPSEFTGFKSLKSLKLHVVTITENDLESLISRSIVLERLILLEIEVQKLKINAPNLNYCFIGDGPLEELYMETTRVLAFMHIFLSWNVENVDQGKSCNLAKLLGFLPAVEKLELDNDSLKVLSVCNIPRRLPNTLERLKDLYVLVNLKSAKEIIAALCLFRNSPCLRHLRFFAYWPKDDAMLRDEDLQGLRGYFDCAFPLLETVDLKIEVLDRVAILFIKFILGTSPKLKKMTICLQEMERYGCSILNYLDQLQGVSVDAEVVLLDWDFD</sequence>
<evidence type="ECO:0000259" key="1">
    <source>
        <dbReference type="Pfam" id="PF00646"/>
    </source>
</evidence>
<dbReference type="SUPFAM" id="SSF81383">
    <property type="entry name" value="F-box domain"/>
    <property type="match status" value="1"/>
</dbReference>
<dbReference type="SUPFAM" id="SSF52047">
    <property type="entry name" value="RNI-like"/>
    <property type="match status" value="1"/>
</dbReference>
<dbReference type="InterPro" id="IPR032675">
    <property type="entry name" value="LRR_dom_sf"/>
</dbReference>
<reference evidence="3 4" key="1">
    <citation type="journal article" date="2020" name="IScience">
        <title>Genome Sequencing of the Endangered Kingdonia uniflora (Circaeasteraceae, Ranunculales) Reveals Potential Mechanisms of Evolutionary Specialization.</title>
        <authorList>
            <person name="Sun Y."/>
            <person name="Deng T."/>
            <person name="Zhang A."/>
            <person name="Moore M.J."/>
            <person name="Landis J.B."/>
            <person name="Lin N."/>
            <person name="Zhang H."/>
            <person name="Zhang X."/>
            <person name="Huang J."/>
            <person name="Zhang X."/>
            <person name="Sun H."/>
            <person name="Wang H."/>
        </authorList>
    </citation>
    <scope>NUCLEOTIDE SEQUENCE [LARGE SCALE GENOMIC DNA]</scope>
    <source>
        <strain evidence="3">TB1705</strain>
        <tissue evidence="3">Leaf</tissue>
    </source>
</reference>
<dbReference type="Pfam" id="PF00646">
    <property type="entry name" value="F-box"/>
    <property type="match status" value="1"/>
</dbReference>
<feature type="domain" description="F-box/LRR-repeat protein 15/At3g58940/PEG3-like LRR" evidence="2">
    <location>
        <begin position="102"/>
        <end position="319"/>
    </location>
</feature>
<evidence type="ECO:0000313" key="4">
    <source>
        <dbReference type="Proteomes" id="UP000541444"/>
    </source>
</evidence>
<dbReference type="OrthoDB" id="1163429at2759"/>
<dbReference type="InterPro" id="IPR055411">
    <property type="entry name" value="LRR_FXL15/At3g58940/PEG3-like"/>
</dbReference>
<name>A0A7J7L542_9MAGN</name>
<keyword evidence="4" id="KW-1185">Reference proteome</keyword>
<evidence type="ECO:0008006" key="5">
    <source>
        <dbReference type="Google" id="ProtNLM"/>
    </source>
</evidence>
<dbReference type="PANTHER" id="PTHR31639">
    <property type="entry name" value="F-BOX PROTEIN-LIKE"/>
    <property type="match status" value="1"/>
</dbReference>
<evidence type="ECO:0000259" key="2">
    <source>
        <dbReference type="Pfam" id="PF24758"/>
    </source>
</evidence>
<feature type="domain" description="F-box" evidence="1">
    <location>
        <begin position="12"/>
        <end position="45"/>
    </location>
</feature>
<dbReference type="InterPro" id="IPR036047">
    <property type="entry name" value="F-box-like_dom_sf"/>
</dbReference>
<dbReference type="EMBL" id="JACGCM010002624">
    <property type="protein sequence ID" value="KAF6137761.1"/>
    <property type="molecule type" value="Genomic_DNA"/>
</dbReference>
<protein>
    <recommendedName>
        <fullName evidence="5">F-box/FBD/LRR-repeat protein</fullName>
    </recommendedName>
</protein>
<dbReference type="Proteomes" id="UP000541444">
    <property type="component" value="Unassembled WGS sequence"/>
</dbReference>
<comment type="caution">
    <text evidence="3">The sequence shown here is derived from an EMBL/GenBank/DDBJ whole genome shotgun (WGS) entry which is preliminary data.</text>
</comment>
<dbReference type="InterPro" id="IPR001810">
    <property type="entry name" value="F-box_dom"/>
</dbReference>